<dbReference type="EMBL" id="MNBE01000740">
    <property type="protein sequence ID" value="OKO92631.1"/>
    <property type="molecule type" value="Genomic_DNA"/>
</dbReference>
<dbReference type="GO" id="GO:0031398">
    <property type="term" value="P:positive regulation of protein ubiquitination"/>
    <property type="evidence" value="ECO:0007669"/>
    <property type="project" value="TreeGrafter"/>
</dbReference>
<dbReference type="GO" id="GO:0048471">
    <property type="term" value="C:perinuclear region of cytoplasm"/>
    <property type="evidence" value="ECO:0007669"/>
    <property type="project" value="TreeGrafter"/>
</dbReference>
<evidence type="ECO:0000256" key="3">
    <source>
        <dbReference type="ARBA" id="ARBA00022989"/>
    </source>
</evidence>
<evidence type="ECO:0000256" key="1">
    <source>
        <dbReference type="ARBA" id="ARBA00004141"/>
    </source>
</evidence>
<dbReference type="GO" id="GO:0006511">
    <property type="term" value="P:ubiquitin-dependent protein catabolic process"/>
    <property type="evidence" value="ECO:0007669"/>
    <property type="project" value="TreeGrafter"/>
</dbReference>
<dbReference type="PANTHER" id="PTHR13396">
    <property type="entry name" value="NEDD4 FAMILY INTERACTING PROTEIN 1/2"/>
    <property type="match status" value="1"/>
</dbReference>
<dbReference type="PANTHER" id="PTHR13396:SF5">
    <property type="entry name" value="NEDD4 FAMILY INTERACTING PROTEIN"/>
    <property type="match status" value="1"/>
</dbReference>
<protein>
    <submittedName>
        <fullName evidence="7">Metal homeostatis protein BSD2</fullName>
    </submittedName>
</protein>
<dbReference type="STRING" id="1316194.A0A1Q5SX80"/>
<dbReference type="GO" id="GO:0005794">
    <property type="term" value="C:Golgi apparatus"/>
    <property type="evidence" value="ECO:0007669"/>
    <property type="project" value="TreeGrafter"/>
</dbReference>
<keyword evidence="4 6" id="KW-0472">Membrane</keyword>
<evidence type="ECO:0000313" key="7">
    <source>
        <dbReference type="EMBL" id="OKO92631.1"/>
    </source>
</evidence>
<evidence type="ECO:0000256" key="2">
    <source>
        <dbReference type="ARBA" id="ARBA00022692"/>
    </source>
</evidence>
<evidence type="ECO:0000256" key="6">
    <source>
        <dbReference type="SAM" id="Phobius"/>
    </source>
</evidence>
<evidence type="ECO:0000256" key="4">
    <source>
        <dbReference type="ARBA" id="ARBA00023136"/>
    </source>
</evidence>
<dbReference type="InterPro" id="IPR019325">
    <property type="entry name" value="NEDD4/Bsd2"/>
</dbReference>
<dbReference type="GO" id="GO:0005783">
    <property type="term" value="C:endoplasmic reticulum"/>
    <property type="evidence" value="ECO:0007669"/>
    <property type="project" value="TreeGrafter"/>
</dbReference>
<organism evidence="7 8">
    <name type="scientific">Penicillium subrubescens</name>
    <dbReference type="NCBI Taxonomy" id="1316194"/>
    <lineage>
        <taxon>Eukaryota</taxon>
        <taxon>Fungi</taxon>
        <taxon>Dikarya</taxon>
        <taxon>Ascomycota</taxon>
        <taxon>Pezizomycotina</taxon>
        <taxon>Eurotiomycetes</taxon>
        <taxon>Eurotiomycetidae</taxon>
        <taxon>Eurotiales</taxon>
        <taxon>Aspergillaceae</taxon>
        <taxon>Penicillium</taxon>
    </lineage>
</organism>
<reference evidence="7 8" key="1">
    <citation type="submission" date="2016-10" db="EMBL/GenBank/DDBJ databases">
        <title>Genome sequence of the ascomycete fungus Penicillium subrubescens.</title>
        <authorList>
            <person name="De Vries R.P."/>
            <person name="Peng M."/>
            <person name="Dilokpimol A."/>
            <person name="Hilden K."/>
            <person name="Makela M.R."/>
            <person name="Grigoriev I."/>
            <person name="Riley R."/>
            <person name="Granchi Z."/>
        </authorList>
    </citation>
    <scope>NUCLEOTIDE SEQUENCE [LARGE SCALE GENOMIC DNA]</scope>
    <source>
        <strain evidence="7 8">CBS 132785</strain>
    </source>
</reference>
<comment type="caution">
    <text evidence="7">The sequence shown here is derived from an EMBL/GenBank/DDBJ whole genome shotgun (WGS) entry which is preliminary data.</text>
</comment>
<dbReference type="GO" id="GO:0030001">
    <property type="term" value="P:metal ion transport"/>
    <property type="evidence" value="ECO:0007669"/>
    <property type="project" value="InterPro"/>
</dbReference>
<dbReference type="CDD" id="cd22212">
    <property type="entry name" value="NDFIP-like"/>
    <property type="match status" value="1"/>
</dbReference>
<gene>
    <name evidence="7" type="ORF">PENSUB_12616</name>
</gene>
<feature type="transmembrane region" description="Helical" evidence="6">
    <location>
        <begin position="233"/>
        <end position="254"/>
    </location>
</feature>
<evidence type="ECO:0000313" key="8">
    <source>
        <dbReference type="Proteomes" id="UP000186955"/>
    </source>
</evidence>
<sequence length="384" mass="40892">MPSPVGQRESTRSLRQPPPPTLIPGVNAHDEDDHAQSYPLNPTRSDLTPTSPPPSFRSGSRSSSPSSRRLLHGDPLHNDDDDQTLADAFGDEDGSDDDEEPDDRQRLMRANPDTGSHAGYGQVASSASSSDARNDGQEQPRASPLPRRPTILPTFTTPASGGSRSVAQSNDGVFANLAAKPERGEKNEDLPPSYEEAAADATPPYWETTIVAPGISSDEVYVDGLPVGSVFSFVWNAMISMSFQLVGFLLTYLLHTTHAAKNGSRAGLGLTLVQYGFYMKGGSDSSGGDTGGDQYVPPPDPNSHSFDPNSVGDSSGGDGGNGLSGISTSEWISYVLMIVGWFILIRAVSDFLRARRHEQLVLQSPDRGLGVPVIAEGERSETVV</sequence>
<keyword evidence="2 6" id="KW-0812">Transmembrane</keyword>
<name>A0A1Q5SX80_9EURO</name>
<feature type="transmembrane region" description="Helical" evidence="6">
    <location>
        <begin position="331"/>
        <end position="349"/>
    </location>
</feature>
<keyword evidence="3 6" id="KW-1133">Transmembrane helix</keyword>
<accession>A0A1Q5SX80</accession>
<dbReference type="Proteomes" id="UP000186955">
    <property type="component" value="Unassembled WGS sequence"/>
</dbReference>
<keyword evidence="8" id="KW-1185">Reference proteome</keyword>
<evidence type="ECO:0000256" key="5">
    <source>
        <dbReference type="SAM" id="MobiDB-lite"/>
    </source>
</evidence>
<feature type="region of interest" description="Disordered" evidence="5">
    <location>
        <begin position="284"/>
        <end position="319"/>
    </location>
</feature>
<feature type="region of interest" description="Disordered" evidence="5">
    <location>
        <begin position="1"/>
        <end position="169"/>
    </location>
</feature>
<dbReference type="GO" id="GO:0007034">
    <property type="term" value="P:vacuolar transport"/>
    <property type="evidence" value="ECO:0007669"/>
    <property type="project" value="InterPro"/>
</dbReference>
<dbReference type="AlphaFoldDB" id="A0A1Q5SX80"/>
<comment type="subcellular location">
    <subcellularLocation>
        <location evidence="1">Membrane</location>
        <topology evidence="1">Multi-pass membrane protein</topology>
    </subcellularLocation>
</comment>
<dbReference type="GO" id="GO:0016020">
    <property type="term" value="C:membrane"/>
    <property type="evidence" value="ECO:0007669"/>
    <property type="project" value="UniProtKB-SubCell"/>
</dbReference>
<feature type="compositionally biased region" description="Acidic residues" evidence="5">
    <location>
        <begin position="79"/>
        <end position="102"/>
    </location>
</feature>
<proteinExistence type="predicted"/>
<feature type="compositionally biased region" description="Low complexity" evidence="5">
    <location>
        <begin position="56"/>
        <end position="68"/>
    </location>
</feature>
<feature type="compositionally biased region" description="Polar residues" evidence="5">
    <location>
        <begin position="153"/>
        <end position="169"/>
    </location>
</feature>
<dbReference type="Pfam" id="PF10176">
    <property type="entry name" value="NEDD4_Bsd2"/>
    <property type="match status" value="1"/>
</dbReference>
<feature type="compositionally biased region" description="Polar residues" evidence="5">
    <location>
        <begin position="38"/>
        <end position="49"/>
    </location>
</feature>